<sequence>MSTGPGGSCTTSVVCALDLLILLPLLFFQLFVFFSSIAKEAFRAVMGVLVLRPATDRHFKADWLVVTCHLIRSHLHWNTDKNVRKKNCGDTRCSNTKFELYQINLYIGYKNMEYTIF</sequence>
<proteinExistence type="predicted"/>
<reference evidence="3" key="1">
    <citation type="submission" date="2017-10" db="EMBL/GenBank/DDBJ databases">
        <title>Rapid genome shrinkage in a self-fertile nematode reveals novel sperm competition proteins.</title>
        <authorList>
            <person name="Yin D."/>
            <person name="Schwarz E.M."/>
            <person name="Thomas C.G."/>
            <person name="Felde R.L."/>
            <person name="Korf I.F."/>
            <person name="Cutter A.D."/>
            <person name="Schartner C.M."/>
            <person name="Ralston E.J."/>
            <person name="Meyer B.J."/>
            <person name="Haag E.S."/>
        </authorList>
    </citation>
    <scope>NUCLEOTIDE SEQUENCE [LARGE SCALE GENOMIC DNA]</scope>
    <source>
        <strain evidence="3">JU1422</strain>
    </source>
</reference>
<protein>
    <submittedName>
        <fullName evidence="2">Uncharacterized protein</fullName>
    </submittedName>
</protein>
<dbReference type="AlphaFoldDB" id="A0A2G5TGY8"/>
<keyword evidence="1" id="KW-0472">Membrane</keyword>
<keyword evidence="3" id="KW-1185">Reference proteome</keyword>
<evidence type="ECO:0000256" key="1">
    <source>
        <dbReference type="SAM" id="Phobius"/>
    </source>
</evidence>
<dbReference type="Proteomes" id="UP000230233">
    <property type="component" value="Chromosome V"/>
</dbReference>
<organism evidence="2 3">
    <name type="scientific">Caenorhabditis nigoni</name>
    <dbReference type="NCBI Taxonomy" id="1611254"/>
    <lineage>
        <taxon>Eukaryota</taxon>
        <taxon>Metazoa</taxon>
        <taxon>Ecdysozoa</taxon>
        <taxon>Nematoda</taxon>
        <taxon>Chromadorea</taxon>
        <taxon>Rhabditida</taxon>
        <taxon>Rhabditina</taxon>
        <taxon>Rhabditomorpha</taxon>
        <taxon>Rhabditoidea</taxon>
        <taxon>Rhabditidae</taxon>
        <taxon>Peloderinae</taxon>
        <taxon>Caenorhabditis</taxon>
    </lineage>
</organism>
<keyword evidence="1" id="KW-0812">Transmembrane</keyword>
<gene>
    <name evidence="2" type="primary">Cnig_chr_V.g18928</name>
    <name evidence="2" type="ORF">B9Z55_018928</name>
</gene>
<evidence type="ECO:0000313" key="2">
    <source>
        <dbReference type="EMBL" id="PIC26321.1"/>
    </source>
</evidence>
<keyword evidence="1" id="KW-1133">Transmembrane helix</keyword>
<name>A0A2G5TGY8_9PELO</name>
<comment type="caution">
    <text evidence="2">The sequence shown here is derived from an EMBL/GenBank/DDBJ whole genome shotgun (WGS) entry which is preliminary data.</text>
</comment>
<evidence type="ECO:0000313" key="3">
    <source>
        <dbReference type="Proteomes" id="UP000230233"/>
    </source>
</evidence>
<accession>A0A2G5TGY8</accession>
<feature type="transmembrane region" description="Helical" evidence="1">
    <location>
        <begin position="20"/>
        <end position="38"/>
    </location>
</feature>
<dbReference type="EMBL" id="PDUG01000005">
    <property type="protein sequence ID" value="PIC26321.1"/>
    <property type="molecule type" value="Genomic_DNA"/>
</dbReference>